<dbReference type="Gene3D" id="2.60.40.200">
    <property type="entry name" value="Superoxide dismutase, copper/zinc binding domain"/>
    <property type="match status" value="1"/>
</dbReference>
<keyword evidence="3" id="KW-0479">Metal-binding</keyword>
<comment type="cofactor">
    <cofactor evidence="2">
        <name>Cu(2+)</name>
        <dbReference type="ChEBI" id="CHEBI:29036"/>
    </cofactor>
</comment>
<dbReference type="InParanoid" id="A0A6P8IFH6"/>
<dbReference type="GO" id="GO:0006801">
    <property type="term" value="P:superoxide metabolic process"/>
    <property type="evidence" value="ECO:0007669"/>
    <property type="project" value="InterPro"/>
</dbReference>
<dbReference type="GeneID" id="116300718"/>
<dbReference type="CDD" id="cd00371">
    <property type="entry name" value="HMA"/>
    <property type="match status" value="1"/>
</dbReference>
<name>A0A6P8IFH6_ACTTE</name>
<dbReference type="PROSITE" id="PS00087">
    <property type="entry name" value="SOD_CU_ZN_1"/>
    <property type="match status" value="1"/>
</dbReference>
<comment type="cofactor">
    <cofactor evidence="1">
        <name>Zn(2+)</name>
        <dbReference type="ChEBI" id="CHEBI:29105"/>
    </cofactor>
</comment>
<sequence length="263" mass="27924">MAGQSPTPTKIEFAVKMTCQGCVSKITKALEGVKGIDSYTVDLSQESVVVDTTLASGRVQEILEGTGLKTILRGHGSGGDSQPQHLGAAVAMIEGTNKVQGLTRFVQVSRNTCVIDGTIDGLSPGLHGFHIHEYGDFSNGCNSTGKHFNPENHEHGGPEDENRHVGDLGNIVANAEGRATFRMEDRKVKVWDIIGRAVVVHEGEDDLGRGGHELSKSTGNSGSRVGCGIIARSAGLFQNTKKYCACDGKVLWEDGPLRASSQL</sequence>
<dbReference type="AlphaFoldDB" id="A0A6P8IFH6"/>
<evidence type="ECO:0000313" key="12">
    <source>
        <dbReference type="RefSeq" id="XP_031565495.1"/>
    </source>
</evidence>
<comment type="similarity">
    <text evidence="7">In the C-terminal section; belongs to the Cu-Zn superoxide dismutase family.</text>
</comment>
<accession>A0A6P8IFH6</accession>
<feature type="compositionally biased region" description="Basic and acidic residues" evidence="9">
    <location>
        <begin position="148"/>
        <end position="165"/>
    </location>
</feature>
<feature type="domain" description="HMA" evidence="10">
    <location>
        <begin position="8"/>
        <end position="71"/>
    </location>
</feature>
<evidence type="ECO:0000256" key="9">
    <source>
        <dbReference type="SAM" id="MobiDB-lite"/>
    </source>
</evidence>
<dbReference type="Gene3D" id="3.30.70.100">
    <property type="match status" value="1"/>
</dbReference>
<dbReference type="GO" id="GO:0005507">
    <property type="term" value="F:copper ion binding"/>
    <property type="evidence" value="ECO:0007669"/>
    <property type="project" value="InterPro"/>
</dbReference>
<dbReference type="SUPFAM" id="SSF55008">
    <property type="entry name" value="HMA, heavy metal-associated domain"/>
    <property type="match status" value="1"/>
</dbReference>
<dbReference type="Proteomes" id="UP000515163">
    <property type="component" value="Unplaced"/>
</dbReference>
<dbReference type="Pfam" id="PF00403">
    <property type="entry name" value="HMA"/>
    <property type="match status" value="1"/>
</dbReference>
<dbReference type="PANTHER" id="PTHR10003">
    <property type="entry name" value="SUPEROXIDE DISMUTASE CU-ZN -RELATED"/>
    <property type="match status" value="1"/>
</dbReference>
<evidence type="ECO:0000256" key="3">
    <source>
        <dbReference type="ARBA" id="ARBA00022723"/>
    </source>
</evidence>
<dbReference type="FunFam" id="2.60.40.200:FF:000004">
    <property type="entry name" value="Copper chaperone for superoxide dismutase"/>
    <property type="match status" value="1"/>
</dbReference>
<dbReference type="Pfam" id="PF00080">
    <property type="entry name" value="Sod_Cu"/>
    <property type="match status" value="1"/>
</dbReference>
<dbReference type="KEGG" id="aten:116300718"/>
<organism evidence="11 12">
    <name type="scientific">Actinia tenebrosa</name>
    <name type="common">Australian red waratah sea anemone</name>
    <dbReference type="NCBI Taxonomy" id="6105"/>
    <lineage>
        <taxon>Eukaryota</taxon>
        <taxon>Metazoa</taxon>
        <taxon>Cnidaria</taxon>
        <taxon>Anthozoa</taxon>
        <taxon>Hexacorallia</taxon>
        <taxon>Actiniaria</taxon>
        <taxon>Actiniidae</taxon>
        <taxon>Actinia</taxon>
    </lineage>
</organism>
<dbReference type="RefSeq" id="XP_031565495.1">
    <property type="nucleotide sequence ID" value="XM_031709635.1"/>
</dbReference>
<proteinExistence type="inferred from homology"/>
<dbReference type="PRINTS" id="PR00068">
    <property type="entry name" value="CUZNDISMTASE"/>
</dbReference>
<dbReference type="InterPro" id="IPR001424">
    <property type="entry name" value="SOD_Cu_Zn_dom"/>
</dbReference>
<dbReference type="InterPro" id="IPR006121">
    <property type="entry name" value="HMA_dom"/>
</dbReference>
<evidence type="ECO:0000256" key="6">
    <source>
        <dbReference type="ARBA" id="ARBA00023157"/>
    </source>
</evidence>
<keyword evidence="4" id="KW-0862">Zinc</keyword>
<evidence type="ECO:0000313" key="11">
    <source>
        <dbReference type="Proteomes" id="UP000515163"/>
    </source>
</evidence>
<keyword evidence="11" id="KW-1185">Reference proteome</keyword>
<evidence type="ECO:0000256" key="2">
    <source>
        <dbReference type="ARBA" id="ARBA00001973"/>
    </source>
</evidence>
<keyword evidence="5" id="KW-0186">Copper</keyword>
<dbReference type="OrthoDB" id="666972at2759"/>
<dbReference type="InterPro" id="IPR018152">
    <property type="entry name" value="SOD_Cu/Zn_BS"/>
</dbReference>
<protein>
    <recommendedName>
        <fullName evidence="8">Superoxide dismutase copper chaperone</fullName>
    </recommendedName>
</protein>
<evidence type="ECO:0000259" key="10">
    <source>
        <dbReference type="PROSITE" id="PS50846"/>
    </source>
</evidence>
<dbReference type="SUPFAM" id="SSF49329">
    <property type="entry name" value="Cu,Zn superoxide dismutase-like"/>
    <property type="match status" value="1"/>
</dbReference>
<evidence type="ECO:0000256" key="7">
    <source>
        <dbReference type="ARBA" id="ARBA00025798"/>
    </source>
</evidence>
<dbReference type="PROSITE" id="PS00332">
    <property type="entry name" value="SOD_CU_ZN_2"/>
    <property type="match status" value="1"/>
</dbReference>
<evidence type="ECO:0000256" key="4">
    <source>
        <dbReference type="ARBA" id="ARBA00022833"/>
    </source>
</evidence>
<evidence type="ECO:0000256" key="5">
    <source>
        <dbReference type="ARBA" id="ARBA00023008"/>
    </source>
</evidence>
<gene>
    <name evidence="12" type="primary">LOC116300718</name>
</gene>
<reference evidence="12" key="1">
    <citation type="submission" date="2025-08" db="UniProtKB">
        <authorList>
            <consortium name="RefSeq"/>
        </authorList>
    </citation>
    <scope>IDENTIFICATION</scope>
    <source>
        <tissue evidence="12">Tentacle</tissue>
    </source>
</reference>
<dbReference type="CDD" id="cd00305">
    <property type="entry name" value="Cu-Zn_Superoxide_Dismutase"/>
    <property type="match status" value="1"/>
</dbReference>
<dbReference type="InterPro" id="IPR036423">
    <property type="entry name" value="SOD-like_Cu/Zn_dom_sf"/>
</dbReference>
<dbReference type="InterPro" id="IPR036163">
    <property type="entry name" value="HMA_dom_sf"/>
</dbReference>
<dbReference type="InterPro" id="IPR024134">
    <property type="entry name" value="SOD_Cu/Zn_/chaperone"/>
</dbReference>
<evidence type="ECO:0000256" key="8">
    <source>
        <dbReference type="ARBA" id="ARBA00032899"/>
    </source>
</evidence>
<feature type="region of interest" description="Disordered" evidence="9">
    <location>
        <begin position="145"/>
        <end position="165"/>
    </location>
</feature>
<evidence type="ECO:0000256" key="1">
    <source>
        <dbReference type="ARBA" id="ARBA00001947"/>
    </source>
</evidence>
<dbReference type="PROSITE" id="PS50846">
    <property type="entry name" value="HMA_2"/>
    <property type="match status" value="1"/>
</dbReference>
<dbReference type="FunCoup" id="A0A6P8IFH6">
    <property type="interactions" value="1257"/>
</dbReference>
<keyword evidence="6" id="KW-1015">Disulfide bond</keyword>